<dbReference type="STRING" id="76731.RD2015_2028"/>
<protein>
    <submittedName>
        <fullName evidence="1">Uncharacterized protein</fullName>
    </submittedName>
</protein>
<accession>A0A0U3CCP4</accession>
<dbReference type="Proteomes" id="UP000060699">
    <property type="component" value="Chromosome"/>
</dbReference>
<dbReference type="Gene3D" id="3.40.50.11010">
    <property type="match status" value="1"/>
</dbReference>
<dbReference type="Pfam" id="PF13692">
    <property type="entry name" value="Glyco_trans_1_4"/>
    <property type="match status" value="1"/>
</dbReference>
<keyword evidence="2" id="KW-1185">Reference proteome</keyword>
<dbReference type="Gene3D" id="3.40.50.2000">
    <property type="entry name" value="Glycogen Phosphorylase B"/>
    <property type="match status" value="1"/>
</dbReference>
<sequence length="394" mass="43292">MPHLLVFSHLRWGFVYQRPQHLMSRLAAAYRVLFIEEPVLDRTGPARIESRLESPPGGGAPVEVLVPYTPVAAAGFDDAQLPTLLPLVEQALAERDVRDYLVWLYTPMALPLVAGLDPRALVYDCMDELSAFKQAPAQLRQRESALMQTADLVLCGGPALHRAKRALNPRVYCLPSAVDAPHFSPARLKADSLEAAEAERMQAGIARPRLGFFGVIDERMDLALVAAVAEARPDWQVVMAGPVVKISESELPRRPNLHWLGMQRYPVLPYLLSAWDVCLMPFALNESTRFISPTKTLEYLAGERPVVSTPVTDVVGLYGAVVRVAEDADGFIRHCEDALALSSEQRRREGQSSMAVVAASSWDASAAQVRRWLADVARPAHPRAAVAGTRLRAA</sequence>
<dbReference type="OrthoDB" id="9816564at2"/>
<gene>
    <name evidence="1" type="ORF">RD2015_2028</name>
</gene>
<proteinExistence type="predicted"/>
<dbReference type="PATRIC" id="fig|76731.3.peg.2079"/>
<dbReference type="SUPFAM" id="SSF53756">
    <property type="entry name" value="UDP-Glycosyltransferase/glycogen phosphorylase"/>
    <property type="match status" value="1"/>
</dbReference>
<dbReference type="AlphaFoldDB" id="A0A0U3CCP4"/>
<dbReference type="KEGG" id="rdp:RD2015_2028"/>
<dbReference type="RefSeq" id="WP_058934772.1">
    <property type="nucleotide sequence ID" value="NZ_CP013729.1"/>
</dbReference>
<reference evidence="1 2" key="1">
    <citation type="submission" date="2015-12" db="EMBL/GenBank/DDBJ databases">
        <title>Complete genome of Roseateles depolymerans KCTC 42856.</title>
        <authorList>
            <person name="Kim K.M."/>
        </authorList>
    </citation>
    <scope>NUCLEOTIDE SEQUENCE [LARGE SCALE GENOMIC DNA]</scope>
    <source>
        <strain evidence="1 2">KCTC 42856</strain>
    </source>
</reference>
<organism evidence="1 2">
    <name type="scientific">Roseateles depolymerans</name>
    <dbReference type="NCBI Taxonomy" id="76731"/>
    <lineage>
        <taxon>Bacteria</taxon>
        <taxon>Pseudomonadati</taxon>
        <taxon>Pseudomonadota</taxon>
        <taxon>Betaproteobacteria</taxon>
        <taxon>Burkholderiales</taxon>
        <taxon>Sphaerotilaceae</taxon>
        <taxon>Roseateles</taxon>
    </lineage>
</organism>
<evidence type="ECO:0000313" key="2">
    <source>
        <dbReference type="Proteomes" id="UP000060699"/>
    </source>
</evidence>
<dbReference type="EMBL" id="CP013729">
    <property type="protein sequence ID" value="ALV06504.1"/>
    <property type="molecule type" value="Genomic_DNA"/>
</dbReference>
<evidence type="ECO:0000313" key="1">
    <source>
        <dbReference type="EMBL" id="ALV06504.1"/>
    </source>
</evidence>
<name>A0A0U3CCP4_9BURK</name>